<organism evidence="1 2">
    <name type="scientific">Occultella aeris</name>
    <dbReference type="NCBI Taxonomy" id="2761496"/>
    <lineage>
        <taxon>Bacteria</taxon>
        <taxon>Bacillati</taxon>
        <taxon>Actinomycetota</taxon>
        <taxon>Actinomycetes</taxon>
        <taxon>Micrococcales</taxon>
        <taxon>Ruaniaceae</taxon>
        <taxon>Occultella</taxon>
    </lineage>
</organism>
<protein>
    <submittedName>
        <fullName evidence="1">Uncharacterized protein</fullName>
    </submittedName>
</protein>
<sequence length="178" mass="19357">MQSATACDVLRALGIGNLDIGLVAGPGRTLTGAIARWVYTRVDSSEQGAHAHWILWAETKVLDISGHGTQPEHFVHAVGRAVANDNGLVYYEAPSVEHVAGLKAGRYAILRRAWLHGPHYVGVTDTAVLAEAERRAHNLDMTLEEVGGNPIWHGYLGSPSESLQWFADHGFLLCEIEE</sequence>
<evidence type="ECO:0000313" key="2">
    <source>
        <dbReference type="Proteomes" id="UP000419743"/>
    </source>
</evidence>
<dbReference type="AlphaFoldDB" id="A0A7M4DHJ5"/>
<dbReference type="RefSeq" id="WP_156740414.1">
    <property type="nucleotide sequence ID" value="NZ_CACRYJ010000021.1"/>
</dbReference>
<gene>
    <name evidence="1" type="ORF">HALOF300_01593</name>
</gene>
<dbReference type="Proteomes" id="UP000419743">
    <property type="component" value="Unassembled WGS sequence"/>
</dbReference>
<accession>A0A7M4DHJ5</accession>
<name>A0A7M4DHJ5_9MICO</name>
<evidence type="ECO:0000313" key="1">
    <source>
        <dbReference type="EMBL" id="VZO36388.1"/>
    </source>
</evidence>
<reference evidence="1 2" key="1">
    <citation type="submission" date="2019-11" db="EMBL/GenBank/DDBJ databases">
        <authorList>
            <person name="Criscuolo A."/>
        </authorList>
    </citation>
    <scope>NUCLEOTIDE SEQUENCE [LARGE SCALE GENOMIC DNA]</scope>
    <source>
        <strain evidence="1">CIP111667</strain>
    </source>
</reference>
<comment type="caution">
    <text evidence="1">The sequence shown here is derived from an EMBL/GenBank/DDBJ whole genome shotgun (WGS) entry which is preliminary data.</text>
</comment>
<proteinExistence type="predicted"/>
<dbReference type="EMBL" id="CACRYJ010000021">
    <property type="protein sequence ID" value="VZO36388.1"/>
    <property type="molecule type" value="Genomic_DNA"/>
</dbReference>
<keyword evidence="2" id="KW-1185">Reference proteome</keyword>